<comment type="caution">
    <text evidence="3">The sequence shown here is derived from an EMBL/GenBank/DDBJ whole genome shotgun (WGS) entry which is preliminary data.</text>
</comment>
<organism evidence="3 4">
    <name type="scientific">Chlorobium ferrooxidans DSM 13031</name>
    <dbReference type="NCBI Taxonomy" id="377431"/>
    <lineage>
        <taxon>Bacteria</taxon>
        <taxon>Pseudomonadati</taxon>
        <taxon>Chlorobiota</taxon>
        <taxon>Chlorobiia</taxon>
        <taxon>Chlorobiales</taxon>
        <taxon>Chlorobiaceae</taxon>
        <taxon>Chlorobium/Pelodictyon group</taxon>
        <taxon>Chlorobium</taxon>
    </lineage>
</organism>
<keyword evidence="4" id="KW-1185">Reference proteome</keyword>
<dbReference type="PANTHER" id="PTHR47618:SF1">
    <property type="entry name" value="BIFUNCTIONAL OLIGORIBONUCLEASE AND PAP PHOSPHATASE NRNA"/>
    <property type="match status" value="1"/>
</dbReference>
<dbReference type="AlphaFoldDB" id="Q0YT18"/>
<evidence type="ECO:0000259" key="1">
    <source>
        <dbReference type="Pfam" id="PF01368"/>
    </source>
</evidence>
<dbReference type="OrthoDB" id="9803668at2"/>
<dbReference type="InterPro" id="IPR001667">
    <property type="entry name" value="DDH_dom"/>
</dbReference>
<dbReference type="GO" id="GO:0003676">
    <property type="term" value="F:nucleic acid binding"/>
    <property type="evidence" value="ECO:0007669"/>
    <property type="project" value="InterPro"/>
</dbReference>
<dbReference type="EMBL" id="AASE01000004">
    <property type="protein sequence ID" value="EAT59446.1"/>
    <property type="molecule type" value="Genomic_DNA"/>
</dbReference>
<feature type="domain" description="DHHA1" evidence="2">
    <location>
        <begin position="273"/>
        <end position="348"/>
    </location>
</feature>
<dbReference type="Gene3D" id="3.10.310.30">
    <property type="match status" value="1"/>
</dbReference>
<evidence type="ECO:0000313" key="4">
    <source>
        <dbReference type="Proteomes" id="UP000004162"/>
    </source>
</evidence>
<reference evidence="3 4" key="2">
    <citation type="submission" date="2006-07" db="EMBL/GenBank/DDBJ databases">
        <title>Sequencing of the draft genome and assembly of Chlorobium ferroxidans DSM 13031.</title>
        <authorList>
            <consortium name="US DOE Joint Genome Institute (JGI-PGF)"/>
            <person name="Copeland A."/>
            <person name="Lucas S."/>
            <person name="Lapidus A."/>
            <person name="Barry K."/>
            <person name="Glavina del Rio T."/>
            <person name="Dalin E."/>
            <person name="Tice H."/>
            <person name="Bruce D."/>
            <person name="Pitluck S."/>
            <person name="Richardson P."/>
        </authorList>
    </citation>
    <scope>NUCLEOTIDE SEQUENCE [LARGE SCALE GENOMIC DNA]</scope>
    <source>
        <strain evidence="3 4">DSM 13031</strain>
    </source>
</reference>
<dbReference type="SUPFAM" id="SSF64182">
    <property type="entry name" value="DHH phosphoesterases"/>
    <property type="match status" value="1"/>
</dbReference>
<proteinExistence type="predicted"/>
<evidence type="ECO:0000259" key="2">
    <source>
        <dbReference type="Pfam" id="PF02272"/>
    </source>
</evidence>
<dbReference type="Pfam" id="PF02272">
    <property type="entry name" value="DHHA1"/>
    <property type="match status" value="1"/>
</dbReference>
<reference evidence="3 4" key="1">
    <citation type="submission" date="2006-07" db="EMBL/GenBank/DDBJ databases">
        <title>Annotation of the draft genome assembly of Chlorobium ferroxidans DSM 13031.</title>
        <authorList>
            <consortium name="US DOE Joint Genome Institute (JGI-ORNL)"/>
            <person name="Larimer F."/>
            <person name="Land M."/>
            <person name="Hauser L."/>
        </authorList>
    </citation>
    <scope>NUCLEOTIDE SEQUENCE [LARGE SCALE GENOMIC DNA]</scope>
    <source>
        <strain evidence="3 4">DSM 13031</strain>
    </source>
</reference>
<feature type="domain" description="DDH" evidence="1">
    <location>
        <begin position="28"/>
        <end position="183"/>
    </location>
</feature>
<dbReference type="Pfam" id="PF01368">
    <property type="entry name" value="DHH"/>
    <property type="match status" value="1"/>
</dbReference>
<gene>
    <name evidence="3" type="ORF">CferDRAFT_1373</name>
</gene>
<dbReference type="RefSeq" id="WP_006365873.1">
    <property type="nucleotide sequence ID" value="NZ_AASE01000004.1"/>
</dbReference>
<dbReference type="Proteomes" id="UP000004162">
    <property type="component" value="Unassembled WGS sequence"/>
</dbReference>
<dbReference type="Gene3D" id="3.90.1640.10">
    <property type="entry name" value="inorganic pyrophosphatase (n-terminal core)"/>
    <property type="match status" value="1"/>
</dbReference>
<evidence type="ECO:0000313" key="3">
    <source>
        <dbReference type="EMBL" id="EAT59446.1"/>
    </source>
</evidence>
<dbReference type="InterPro" id="IPR003156">
    <property type="entry name" value="DHHA1_dom"/>
</dbReference>
<protein>
    <submittedName>
        <fullName evidence="3">Phosphoesterase, RecJ-like</fullName>
    </submittedName>
</protein>
<sequence length="362" mass="40034">MILPEYGRTLNAEEWSPVIDELIEGQHIVLTTHENSDGDGLGSEVALALLLKLLGKEVSIVNPTEVPPNYRFLTHLYPISLFDDRDEDAIQALSLCDVVVLLDANLRDRMGSLWPHVSFSKELGSLKIVCVDHHLEPDDFTDVMVCENYASSTGELIYDLIYAFQKRLGRELFTPQIAEALYVSVMTDTGSFRFPKTSPYVYRLAGDLVSKGANASDIYDKIYNSLTCQALKLLGAALSAITVLDDGVISWLFISQDMLKATGSKLFDTDLIIQYLLSVPTVQIAVLMVEMQDGRTKASFRSRGNIYVNQLAKKYGGGGHMNAAGCLFQFSSDRAQKVLLEDLRAFLKTASSQVEGVNNEQA</sequence>
<dbReference type="PANTHER" id="PTHR47618">
    <property type="entry name" value="BIFUNCTIONAL OLIGORIBONUCLEASE AND PAP PHOSPHATASE NRNA"/>
    <property type="match status" value="1"/>
</dbReference>
<dbReference type="InterPro" id="IPR038763">
    <property type="entry name" value="DHH_sf"/>
</dbReference>
<name>Q0YT18_9CHLB</name>
<dbReference type="InterPro" id="IPR051319">
    <property type="entry name" value="Oligoribo/pAp-PDE_c-di-AMP_PDE"/>
</dbReference>
<accession>Q0YT18</accession>